<organism evidence="4 5">
    <name type="scientific">Demequina zhanjiangensis</name>
    <dbReference type="NCBI Taxonomy" id="3051659"/>
    <lineage>
        <taxon>Bacteria</taxon>
        <taxon>Bacillati</taxon>
        <taxon>Actinomycetota</taxon>
        <taxon>Actinomycetes</taxon>
        <taxon>Micrococcales</taxon>
        <taxon>Demequinaceae</taxon>
        <taxon>Demequina</taxon>
    </lineage>
</organism>
<dbReference type="PROSITE" id="PS51318">
    <property type="entry name" value="TAT"/>
    <property type="match status" value="1"/>
</dbReference>
<keyword evidence="5" id="KW-1185">Reference proteome</keyword>
<dbReference type="InterPro" id="IPR055354">
    <property type="entry name" value="DUF7507"/>
</dbReference>
<keyword evidence="2" id="KW-0732">Signal</keyword>
<evidence type="ECO:0000259" key="3">
    <source>
        <dbReference type="Pfam" id="PF24346"/>
    </source>
</evidence>
<dbReference type="Proteomes" id="UP001172738">
    <property type="component" value="Unassembled WGS sequence"/>
</dbReference>
<gene>
    <name evidence="4" type="ORF">QQX04_10600</name>
</gene>
<sequence length="598" mass="61348">MSRAPKRPLPVRRLAALAAVTGVALSVALVTAPAAHAADPDVVSYTAGIATEVHDATTGAVLAPGEIEAGDRIDYEIQVANTGNVWLDGLEICAPPGLPFSGMSWTFAQVEPGGDLTGSGLYPMEYRSAEEYSNWPPHVITDEDMARGWVQLDAIYVYASESRSRFDPLCADPQSPDAPGEWVSAAPVVLRDLATDLNLTVDMTLRDSHPDGLGQVREKVDITWTVTNPSETEQSVTIDGATVSGNAPGPGTAFDGVTLAPGESADRSMTFAITAAMEASGSIAAEVSLDYLGDIDGLSRSTATAQAAPIATAEVPDNALDLDLDVAYADANGDGHPSIGETATVTVTVTNVGRNTLTDVEVVDGSAADVAGMPFLWPYDAPVGGVESWQFTHVITAQDFARGSILFAAEVSANEVLSTPTDASASLSPITFVAYEDDLAPDAQGGIEICSPAGESVTEASPGDSIVVVPEACGYAGSADGVAVVMFSEPTTLATDAFAASVPGDAVLGEHRIALYGADGALVGWKALAIVPQAESEPAPEPDSGEEAAAEELPAESSGELAATGADERVLAWELGGAAALLAAGVGLVLMRRPIKGE</sequence>
<feature type="region of interest" description="Disordered" evidence="1">
    <location>
        <begin position="534"/>
        <end position="561"/>
    </location>
</feature>
<dbReference type="EMBL" id="JAUHPV010000006">
    <property type="protein sequence ID" value="MDN4473440.1"/>
    <property type="molecule type" value="Genomic_DNA"/>
</dbReference>
<dbReference type="InterPro" id="IPR006311">
    <property type="entry name" value="TAT_signal"/>
</dbReference>
<evidence type="ECO:0000313" key="5">
    <source>
        <dbReference type="Proteomes" id="UP001172738"/>
    </source>
</evidence>
<dbReference type="Pfam" id="PF24346">
    <property type="entry name" value="DUF7507"/>
    <property type="match status" value="1"/>
</dbReference>
<comment type="caution">
    <text evidence="4">The sequence shown here is derived from an EMBL/GenBank/DDBJ whole genome shotgun (WGS) entry which is preliminary data.</text>
</comment>
<feature type="compositionally biased region" description="Acidic residues" evidence="1">
    <location>
        <begin position="538"/>
        <end position="554"/>
    </location>
</feature>
<feature type="domain" description="DUF7507" evidence="3">
    <location>
        <begin position="333"/>
        <end position="418"/>
    </location>
</feature>
<evidence type="ECO:0000256" key="2">
    <source>
        <dbReference type="SAM" id="SignalP"/>
    </source>
</evidence>
<feature type="chain" id="PRO_5046863549" description="DUF7507 domain-containing protein" evidence="2">
    <location>
        <begin position="38"/>
        <end position="598"/>
    </location>
</feature>
<dbReference type="RefSeq" id="WP_301128987.1">
    <property type="nucleotide sequence ID" value="NZ_JAUHPV010000006.1"/>
</dbReference>
<name>A0ABT8G2R9_9MICO</name>
<reference evidence="4" key="1">
    <citation type="submission" date="2023-06" db="EMBL/GenBank/DDBJ databases">
        <title>SYSU T00b26.</title>
        <authorList>
            <person name="Gao L."/>
            <person name="Fang B.-Z."/>
            <person name="Li W.-J."/>
        </authorList>
    </citation>
    <scope>NUCLEOTIDE SEQUENCE</scope>
    <source>
        <strain evidence="4">SYSU T00b26</strain>
    </source>
</reference>
<protein>
    <recommendedName>
        <fullName evidence="3">DUF7507 domain-containing protein</fullName>
    </recommendedName>
</protein>
<evidence type="ECO:0000256" key="1">
    <source>
        <dbReference type="SAM" id="MobiDB-lite"/>
    </source>
</evidence>
<accession>A0ABT8G2R9</accession>
<feature type="signal peptide" evidence="2">
    <location>
        <begin position="1"/>
        <end position="37"/>
    </location>
</feature>
<proteinExistence type="predicted"/>
<evidence type="ECO:0000313" key="4">
    <source>
        <dbReference type="EMBL" id="MDN4473440.1"/>
    </source>
</evidence>